<evidence type="ECO:0000313" key="1">
    <source>
        <dbReference type="EMBL" id="BAC55658.1"/>
    </source>
</evidence>
<dbReference type="Proteomes" id="UP000000763">
    <property type="component" value="Chromosome 7"/>
</dbReference>
<protein>
    <submittedName>
        <fullName evidence="1">Uncharacterized protein</fullName>
    </submittedName>
</protein>
<reference evidence="2" key="2">
    <citation type="journal article" date="2008" name="Nucleic Acids Res.">
        <title>The rice annotation project database (RAP-DB): 2008 update.</title>
        <authorList>
            <consortium name="The rice annotation project (RAP)"/>
        </authorList>
    </citation>
    <scope>GENOME REANNOTATION</scope>
    <source>
        <strain evidence="2">cv. Nipponbare</strain>
    </source>
</reference>
<organism evidence="1 2">
    <name type="scientific">Oryza sativa subsp. japonica</name>
    <name type="common">Rice</name>
    <dbReference type="NCBI Taxonomy" id="39947"/>
    <lineage>
        <taxon>Eukaryota</taxon>
        <taxon>Viridiplantae</taxon>
        <taxon>Streptophyta</taxon>
        <taxon>Embryophyta</taxon>
        <taxon>Tracheophyta</taxon>
        <taxon>Spermatophyta</taxon>
        <taxon>Magnoliopsida</taxon>
        <taxon>Liliopsida</taxon>
        <taxon>Poales</taxon>
        <taxon>Poaceae</taxon>
        <taxon>BOP clade</taxon>
        <taxon>Oryzoideae</taxon>
        <taxon>Oryzeae</taxon>
        <taxon>Oryzinae</taxon>
        <taxon>Oryza</taxon>
        <taxon>Oryza sativa</taxon>
    </lineage>
</organism>
<sequence length="54" mass="6115">MARFFRSNQEGHLPVEKSHALCNYSNDSLLLGPTTDSYIALAPKLPRDEDYQGF</sequence>
<dbReference type="AlphaFoldDB" id="Q84SM5"/>
<gene>
    <name evidence="1" type="primary">OJ1092_A07.113</name>
</gene>
<name>Q84SM5_ORYSJ</name>
<evidence type="ECO:0000313" key="2">
    <source>
        <dbReference type="Proteomes" id="UP000000763"/>
    </source>
</evidence>
<accession>Q84SM5</accession>
<proteinExistence type="predicted"/>
<reference evidence="2" key="1">
    <citation type="journal article" date="2005" name="Nature">
        <title>The map-based sequence of the rice genome.</title>
        <authorList>
            <consortium name="International rice genome sequencing project (IRGSP)"/>
            <person name="Matsumoto T."/>
            <person name="Wu J."/>
            <person name="Kanamori H."/>
            <person name="Katayose Y."/>
            <person name="Fujisawa M."/>
            <person name="Namiki N."/>
            <person name="Mizuno H."/>
            <person name="Yamamoto K."/>
            <person name="Antonio B.A."/>
            <person name="Baba T."/>
            <person name="Sakata K."/>
            <person name="Nagamura Y."/>
            <person name="Aoki H."/>
            <person name="Arikawa K."/>
            <person name="Arita K."/>
            <person name="Bito T."/>
            <person name="Chiden Y."/>
            <person name="Fujitsuka N."/>
            <person name="Fukunaka R."/>
            <person name="Hamada M."/>
            <person name="Harada C."/>
            <person name="Hayashi A."/>
            <person name="Hijishita S."/>
            <person name="Honda M."/>
            <person name="Hosokawa S."/>
            <person name="Ichikawa Y."/>
            <person name="Idonuma A."/>
            <person name="Iijima M."/>
            <person name="Ikeda M."/>
            <person name="Ikeno M."/>
            <person name="Ito K."/>
            <person name="Ito S."/>
            <person name="Ito T."/>
            <person name="Ito Y."/>
            <person name="Ito Y."/>
            <person name="Iwabuchi A."/>
            <person name="Kamiya K."/>
            <person name="Karasawa W."/>
            <person name="Kurita K."/>
            <person name="Katagiri S."/>
            <person name="Kikuta A."/>
            <person name="Kobayashi H."/>
            <person name="Kobayashi N."/>
            <person name="Machita K."/>
            <person name="Maehara T."/>
            <person name="Masukawa M."/>
            <person name="Mizubayashi T."/>
            <person name="Mukai Y."/>
            <person name="Nagasaki H."/>
            <person name="Nagata Y."/>
            <person name="Naito S."/>
            <person name="Nakashima M."/>
            <person name="Nakama Y."/>
            <person name="Nakamichi Y."/>
            <person name="Nakamura M."/>
            <person name="Meguro A."/>
            <person name="Negishi M."/>
            <person name="Ohta I."/>
            <person name="Ohta T."/>
            <person name="Okamoto M."/>
            <person name="Ono N."/>
            <person name="Saji S."/>
            <person name="Sakaguchi M."/>
            <person name="Sakai K."/>
            <person name="Shibata M."/>
            <person name="Shimokawa T."/>
            <person name="Song J."/>
            <person name="Takazaki Y."/>
            <person name="Terasawa K."/>
            <person name="Tsugane M."/>
            <person name="Tsuji K."/>
            <person name="Ueda S."/>
            <person name="Waki K."/>
            <person name="Yamagata H."/>
            <person name="Yamamoto M."/>
            <person name="Yamamoto S."/>
            <person name="Yamane H."/>
            <person name="Yoshiki S."/>
            <person name="Yoshihara R."/>
            <person name="Yukawa K."/>
            <person name="Zhong H."/>
            <person name="Yano M."/>
            <person name="Yuan Q."/>
            <person name="Ouyang S."/>
            <person name="Liu J."/>
            <person name="Jones K.M."/>
            <person name="Gansberger K."/>
            <person name="Moffat K."/>
            <person name="Hill J."/>
            <person name="Bera J."/>
            <person name="Fadrosh D."/>
            <person name="Jin S."/>
            <person name="Johri S."/>
            <person name="Kim M."/>
            <person name="Overton L."/>
            <person name="Reardon M."/>
            <person name="Tsitrin T."/>
            <person name="Vuong H."/>
            <person name="Weaver B."/>
            <person name="Ciecko A."/>
            <person name="Tallon L."/>
            <person name="Jackson J."/>
            <person name="Pai G."/>
            <person name="Aken S.V."/>
            <person name="Utterback T."/>
            <person name="Reidmuller S."/>
            <person name="Feldblyum T."/>
            <person name="Hsiao J."/>
            <person name="Zismann V."/>
            <person name="Iobst S."/>
            <person name="de Vazeille A.R."/>
            <person name="Buell C.R."/>
            <person name="Ying K."/>
            <person name="Li Y."/>
            <person name="Lu T."/>
            <person name="Huang Y."/>
            <person name="Zhao Q."/>
            <person name="Feng Q."/>
            <person name="Zhang L."/>
            <person name="Zhu J."/>
            <person name="Weng Q."/>
            <person name="Mu J."/>
            <person name="Lu Y."/>
            <person name="Fan D."/>
            <person name="Liu Y."/>
            <person name="Guan J."/>
            <person name="Zhang Y."/>
            <person name="Yu S."/>
            <person name="Liu X."/>
            <person name="Zhang Y."/>
            <person name="Hong G."/>
            <person name="Han B."/>
            <person name="Choisne N."/>
            <person name="Demange N."/>
            <person name="Orjeda G."/>
            <person name="Samain S."/>
            <person name="Cattolico L."/>
            <person name="Pelletier E."/>
            <person name="Couloux A."/>
            <person name="Segurens B."/>
            <person name="Wincker P."/>
            <person name="D'Hont A."/>
            <person name="Scarpelli C."/>
            <person name="Weissenbach J."/>
            <person name="Salanoubat M."/>
            <person name="Quetier F."/>
            <person name="Yu Y."/>
            <person name="Kim H.R."/>
            <person name="Rambo T."/>
            <person name="Currie J."/>
            <person name="Collura K."/>
            <person name="Luo M."/>
            <person name="Yang T."/>
            <person name="Ammiraju J.S.S."/>
            <person name="Engler F."/>
            <person name="Soderlund C."/>
            <person name="Wing R.A."/>
            <person name="Palmer L.E."/>
            <person name="de la Bastide M."/>
            <person name="Spiegel L."/>
            <person name="Nascimento L."/>
            <person name="Zutavern T."/>
            <person name="O'Shaughnessy A."/>
            <person name="Dike S."/>
            <person name="Dedhia N."/>
            <person name="Preston R."/>
            <person name="Balija V."/>
            <person name="McCombie W.R."/>
            <person name="Chow T."/>
            <person name="Chen H."/>
            <person name="Chung M."/>
            <person name="Chen C."/>
            <person name="Shaw J."/>
            <person name="Wu H."/>
            <person name="Hsiao K."/>
            <person name="Chao Y."/>
            <person name="Chu M."/>
            <person name="Cheng C."/>
            <person name="Hour A."/>
            <person name="Lee P."/>
            <person name="Lin S."/>
            <person name="Lin Y."/>
            <person name="Liou J."/>
            <person name="Liu S."/>
            <person name="Hsing Y."/>
            <person name="Raghuvanshi S."/>
            <person name="Mohanty A."/>
            <person name="Bharti A.K."/>
            <person name="Gaur A."/>
            <person name="Gupta V."/>
            <person name="Kumar D."/>
            <person name="Ravi V."/>
            <person name="Vij S."/>
            <person name="Kapur A."/>
            <person name="Khurana P."/>
            <person name="Khurana P."/>
            <person name="Khurana J.P."/>
            <person name="Tyagi A.K."/>
            <person name="Gaikwad K."/>
            <person name="Singh A."/>
            <person name="Dalal V."/>
            <person name="Srivastava S."/>
            <person name="Dixit A."/>
            <person name="Pal A.K."/>
            <person name="Ghazi I.A."/>
            <person name="Yadav M."/>
            <person name="Pandit A."/>
            <person name="Bhargava A."/>
            <person name="Sureshbabu K."/>
            <person name="Batra K."/>
            <person name="Sharma T.R."/>
            <person name="Mohapatra T."/>
            <person name="Singh N.K."/>
            <person name="Messing J."/>
            <person name="Nelson A.B."/>
            <person name="Fuks G."/>
            <person name="Kavchok S."/>
            <person name="Keizer G."/>
            <person name="Linton E."/>
            <person name="Llaca V."/>
            <person name="Song R."/>
            <person name="Tanyolac B."/>
            <person name="Young S."/>
            <person name="Ho-Il K."/>
            <person name="Hahn J.H."/>
            <person name="Sangsakoo G."/>
            <person name="Vanavichit A."/>
            <person name="de Mattos Luiz.A.T."/>
            <person name="Zimmer P.D."/>
            <person name="Malone G."/>
            <person name="Dellagostin O."/>
            <person name="de Oliveira A.C."/>
            <person name="Bevan M."/>
            <person name="Bancroft I."/>
            <person name="Minx P."/>
            <person name="Cordum H."/>
            <person name="Wilson R."/>
            <person name="Cheng Z."/>
            <person name="Jin W."/>
            <person name="Jiang J."/>
            <person name="Leong S.A."/>
            <person name="Iwama H."/>
            <person name="Gojobori T."/>
            <person name="Itoh T."/>
            <person name="Niimura Y."/>
            <person name="Fujii Y."/>
            <person name="Habara T."/>
            <person name="Sakai H."/>
            <person name="Sato Y."/>
            <person name="Wilson G."/>
            <person name="Kumar K."/>
            <person name="McCouch S."/>
            <person name="Juretic N."/>
            <person name="Hoen D."/>
            <person name="Wright S."/>
            <person name="Bruskiewich R."/>
            <person name="Bureau T."/>
            <person name="Miyao A."/>
            <person name="Hirochika H."/>
            <person name="Nishikawa T."/>
            <person name="Kadowaki K."/>
            <person name="Sugiura M."/>
            <person name="Burr B."/>
            <person name="Sasaki T."/>
        </authorList>
    </citation>
    <scope>NUCLEOTIDE SEQUENCE [LARGE SCALE GENOMIC DNA]</scope>
    <source>
        <strain evidence="2">cv. Nipponbare</strain>
    </source>
</reference>
<dbReference type="EMBL" id="AP003866">
    <property type="protein sequence ID" value="BAC55658.1"/>
    <property type="molecule type" value="Genomic_DNA"/>
</dbReference>